<sequence length="55" mass="6307">VCSMTFLFRNTDYKECRNTNYRYSTTSLYYRIHPSTCIIAAVDCAKVEKTTVGNG</sequence>
<reference evidence="1" key="1">
    <citation type="journal article" date="2023" name="IScience">
        <title>Live-bearing cockroach genome reveals convergent evolutionary mechanisms linked to viviparity in insects and beyond.</title>
        <authorList>
            <person name="Fouks B."/>
            <person name="Harrison M.C."/>
            <person name="Mikhailova A.A."/>
            <person name="Marchal E."/>
            <person name="English S."/>
            <person name="Carruthers M."/>
            <person name="Jennings E.C."/>
            <person name="Chiamaka E.L."/>
            <person name="Frigard R.A."/>
            <person name="Pippel M."/>
            <person name="Attardo G.M."/>
            <person name="Benoit J.B."/>
            <person name="Bornberg-Bauer E."/>
            <person name="Tobe S.S."/>
        </authorList>
    </citation>
    <scope>NUCLEOTIDE SEQUENCE</scope>
    <source>
        <strain evidence="1">Stay&amp;Tobe</strain>
    </source>
</reference>
<dbReference type="EMBL" id="JASPKZ010000465">
    <property type="protein sequence ID" value="KAJ9599892.1"/>
    <property type="molecule type" value="Genomic_DNA"/>
</dbReference>
<keyword evidence="2" id="KW-1185">Reference proteome</keyword>
<protein>
    <submittedName>
        <fullName evidence="1">Uncharacterized protein</fullName>
    </submittedName>
</protein>
<dbReference type="AlphaFoldDB" id="A0AAD8ES97"/>
<comment type="caution">
    <text evidence="1">The sequence shown here is derived from an EMBL/GenBank/DDBJ whole genome shotgun (WGS) entry which is preliminary data.</text>
</comment>
<proteinExistence type="predicted"/>
<evidence type="ECO:0000313" key="2">
    <source>
        <dbReference type="Proteomes" id="UP001233999"/>
    </source>
</evidence>
<feature type="non-terminal residue" evidence="1">
    <location>
        <position position="55"/>
    </location>
</feature>
<reference evidence="1" key="2">
    <citation type="submission" date="2023-05" db="EMBL/GenBank/DDBJ databases">
        <authorList>
            <person name="Fouks B."/>
        </authorList>
    </citation>
    <scope>NUCLEOTIDE SEQUENCE</scope>
    <source>
        <strain evidence="1">Stay&amp;Tobe</strain>
        <tissue evidence="1">Testes</tissue>
    </source>
</reference>
<evidence type="ECO:0000313" key="1">
    <source>
        <dbReference type="EMBL" id="KAJ9599892.1"/>
    </source>
</evidence>
<feature type="non-terminal residue" evidence="1">
    <location>
        <position position="1"/>
    </location>
</feature>
<organism evidence="1 2">
    <name type="scientific">Diploptera punctata</name>
    <name type="common">Pacific beetle cockroach</name>
    <dbReference type="NCBI Taxonomy" id="6984"/>
    <lineage>
        <taxon>Eukaryota</taxon>
        <taxon>Metazoa</taxon>
        <taxon>Ecdysozoa</taxon>
        <taxon>Arthropoda</taxon>
        <taxon>Hexapoda</taxon>
        <taxon>Insecta</taxon>
        <taxon>Pterygota</taxon>
        <taxon>Neoptera</taxon>
        <taxon>Polyneoptera</taxon>
        <taxon>Dictyoptera</taxon>
        <taxon>Blattodea</taxon>
        <taxon>Blaberoidea</taxon>
        <taxon>Blaberidae</taxon>
        <taxon>Diplopterinae</taxon>
        <taxon>Diploptera</taxon>
    </lineage>
</organism>
<name>A0AAD8ES97_DIPPU</name>
<gene>
    <name evidence="1" type="ORF">L9F63_009839</name>
</gene>
<accession>A0AAD8ES97</accession>
<dbReference type="Proteomes" id="UP001233999">
    <property type="component" value="Unassembled WGS sequence"/>
</dbReference>